<dbReference type="Gene3D" id="3.40.250.10">
    <property type="entry name" value="Rhodanese-like domain"/>
    <property type="match status" value="1"/>
</dbReference>
<reference evidence="15 16" key="1">
    <citation type="submission" date="2018-08" db="EMBL/GenBank/DDBJ databases">
        <title>Genome and evolution of the arbuscular mycorrhizal fungus Diversispora epigaea (formerly Glomus versiforme) and its bacterial endosymbionts.</title>
        <authorList>
            <person name="Sun X."/>
            <person name="Fei Z."/>
            <person name="Harrison M."/>
        </authorList>
    </citation>
    <scope>NUCLEOTIDE SEQUENCE [LARGE SCALE GENOMIC DNA]</scope>
    <source>
        <strain evidence="15 16">IT104</strain>
    </source>
</reference>
<dbReference type="EMBL" id="PQFF01000487">
    <property type="protein sequence ID" value="RHZ47532.1"/>
    <property type="molecule type" value="Genomic_DNA"/>
</dbReference>
<feature type="binding site" evidence="12">
    <location>
        <begin position="144"/>
        <end position="148"/>
    </location>
    <ligand>
        <name>ATP</name>
        <dbReference type="ChEBI" id="CHEBI:30616"/>
    </ligand>
</feature>
<keyword evidence="6 12" id="KW-0547">Nucleotide-binding</keyword>
<dbReference type="Gene3D" id="3.40.50.720">
    <property type="entry name" value="NAD(P)-binding Rossmann-like Domain"/>
    <property type="match status" value="1"/>
</dbReference>
<keyword evidence="16" id="KW-1185">Reference proteome</keyword>
<comment type="pathway">
    <text evidence="12">tRNA modification; 5-methoxycarbonylmethyl-2-thiouridine-tRNA biosynthesis.</text>
</comment>
<feature type="domain" description="Rhodanese" evidence="14">
    <location>
        <begin position="373"/>
        <end position="466"/>
    </location>
</feature>
<organism evidence="15 16">
    <name type="scientific">Diversispora epigaea</name>
    <dbReference type="NCBI Taxonomy" id="1348612"/>
    <lineage>
        <taxon>Eukaryota</taxon>
        <taxon>Fungi</taxon>
        <taxon>Fungi incertae sedis</taxon>
        <taxon>Mucoromycota</taxon>
        <taxon>Glomeromycotina</taxon>
        <taxon>Glomeromycetes</taxon>
        <taxon>Diversisporales</taxon>
        <taxon>Diversisporaceae</taxon>
        <taxon>Diversispora</taxon>
    </lineage>
</organism>
<dbReference type="AlphaFoldDB" id="A0A397G948"/>
<feature type="binding site" evidence="12">
    <location>
        <position position="116"/>
    </location>
    <ligand>
        <name>ATP</name>
        <dbReference type="ChEBI" id="CHEBI:30616"/>
    </ligand>
</feature>
<dbReference type="NCBIfam" id="NF004281">
    <property type="entry name" value="PRK05690.1"/>
    <property type="match status" value="1"/>
</dbReference>
<evidence type="ECO:0000313" key="15">
    <source>
        <dbReference type="EMBL" id="RHZ47532.1"/>
    </source>
</evidence>
<dbReference type="FunFam" id="3.40.250.10:FF:000014">
    <property type="entry name" value="Adenylyltransferase and sulfurtransferase MOCS3"/>
    <property type="match status" value="1"/>
</dbReference>
<keyword evidence="4 12" id="KW-0819">tRNA processing</keyword>
<dbReference type="UniPathway" id="UPA00988"/>
<dbReference type="GO" id="GO:0070566">
    <property type="term" value="F:adenylyltransferase activity"/>
    <property type="evidence" value="ECO:0007669"/>
    <property type="project" value="InterPro"/>
</dbReference>
<feature type="binding site" evidence="12">
    <location>
        <position position="326"/>
    </location>
    <ligand>
        <name>Zn(2+)</name>
        <dbReference type="ChEBI" id="CHEBI:29105"/>
    </ligand>
</feature>
<dbReference type="GO" id="GO:0005524">
    <property type="term" value="F:ATP binding"/>
    <property type="evidence" value="ECO:0007669"/>
    <property type="project" value="UniProtKB-KW"/>
</dbReference>
<accession>A0A397G948</accession>
<dbReference type="PANTHER" id="PTHR10953">
    <property type="entry name" value="UBIQUITIN-ACTIVATING ENZYME E1"/>
    <property type="match status" value="1"/>
</dbReference>
<keyword evidence="9 12" id="KW-0067">ATP-binding</keyword>
<keyword evidence="8 12" id="KW-0862">Zinc</keyword>
<evidence type="ECO:0000256" key="8">
    <source>
        <dbReference type="ARBA" id="ARBA00022833"/>
    </source>
</evidence>
<evidence type="ECO:0000256" key="9">
    <source>
        <dbReference type="ARBA" id="ARBA00022840"/>
    </source>
</evidence>
<dbReference type="InterPro" id="IPR035985">
    <property type="entry name" value="Ubiquitin-activating_enz"/>
</dbReference>
<feature type="active site" description="Cysteine persulfide intermediate; for sulfurtransferase activity" evidence="12">
    <location>
        <position position="426"/>
    </location>
</feature>
<dbReference type="InterPro" id="IPR028885">
    <property type="entry name" value="MOCS3/Uba4"/>
</dbReference>
<comment type="similarity">
    <text evidence="12">In the N-terminal section; belongs to the HesA/MoeB/ThiF family. UBA4 subfamily.</text>
</comment>
<dbReference type="SMART" id="SM00450">
    <property type="entry name" value="RHOD"/>
    <property type="match status" value="1"/>
</dbReference>
<evidence type="ECO:0000313" key="16">
    <source>
        <dbReference type="Proteomes" id="UP000266861"/>
    </source>
</evidence>
<dbReference type="PANTHER" id="PTHR10953:SF102">
    <property type="entry name" value="ADENYLYLTRANSFERASE AND SULFURTRANSFERASE MOCS3"/>
    <property type="match status" value="1"/>
</dbReference>
<dbReference type="GO" id="GO:0046872">
    <property type="term" value="F:metal ion binding"/>
    <property type="evidence" value="ECO:0007669"/>
    <property type="project" value="UniProtKB-KW"/>
</dbReference>
<keyword evidence="13" id="KW-0175">Coiled coil</keyword>
<sequence length="468" mass="51980">MKVSELLEENAKLLNRVNELEIQVEKLKLEKNSIQDKLNKLTELNKLNEVNDLNKVIELKELNESQSDQNDDNGKEKGLKLKEYLRYGRQLILPDFGISGQIKIKNSSILVVGAGGLGAPTSIYLAAAGVGTIGIIDYDDVEISNLHRQIIHNESRVGISKVQSAKMTIEGLNSDCNCIAYNMVLDSSNALDIIKKYDIVIDATDNVATRYLLNDACVLSGKPLVSGSALRMEGQLVIYNYRGGPCFRCLFPKPPPPEAVMNCSDNGVLGVVPGVIGCLQALQAIKIIADIRDDGSFNDLLLFSATSYTIFKSIRLRPRKSNCAICGENPTIKTLQDYIQFCGSGPLDKSPPVKLLKEDRRIDPKTYNEICLKKIPHLLIDVREPVQYDICSLPDSWNIPLRELSDKLEDVQKRLTSSTTSIYVVCRYGNDSQLGVDILKNITKGEVKDIIGGLHKWALDIDHDFPIY</sequence>
<comment type="subcellular location">
    <subcellularLocation>
        <location evidence="1">Cytoplasm</location>
        <location evidence="1">Cytosol</location>
    </subcellularLocation>
</comment>
<dbReference type="Pfam" id="PF00899">
    <property type="entry name" value="ThiF"/>
    <property type="match status" value="1"/>
</dbReference>
<feature type="binding site" evidence="12">
    <location>
        <position position="246"/>
    </location>
    <ligand>
        <name>Zn(2+)</name>
        <dbReference type="ChEBI" id="CHEBI:29105"/>
    </ligand>
</feature>
<keyword evidence="3 12" id="KW-0808">Transferase</keyword>
<evidence type="ECO:0000256" key="1">
    <source>
        <dbReference type="ARBA" id="ARBA00004514"/>
    </source>
</evidence>
<dbReference type="HAMAP" id="MF_03049">
    <property type="entry name" value="MOCS3_Uba4"/>
    <property type="match status" value="1"/>
</dbReference>
<keyword evidence="7" id="KW-0833">Ubl conjugation pathway</keyword>
<dbReference type="InterPro" id="IPR001763">
    <property type="entry name" value="Rhodanese-like_dom"/>
</dbReference>
<dbReference type="InterPro" id="IPR000594">
    <property type="entry name" value="ThiF_NAD_FAD-bd"/>
</dbReference>
<feature type="binding site" evidence="12">
    <location>
        <position position="249"/>
    </location>
    <ligand>
        <name>Zn(2+)</name>
        <dbReference type="ChEBI" id="CHEBI:29105"/>
    </ligand>
</feature>
<evidence type="ECO:0000256" key="2">
    <source>
        <dbReference type="ARBA" id="ARBA00022490"/>
    </source>
</evidence>
<evidence type="ECO:0000256" key="4">
    <source>
        <dbReference type="ARBA" id="ARBA00022694"/>
    </source>
</evidence>
<feature type="binding site" evidence="12">
    <location>
        <position position="137"/>
    </location>
    <ligand>
        <name>ATP</name>
        <dbReference type="ChEBI" id="CHEBI:30616"/>
    </ligand>
</feature>
<dbReference type="InterPro" id="IPR045886">
    <property type="entry name" value="ThiF/MoeB/HesA"/>
</dbReference>
<evidence type="ECO:0000256" key="13">
    <source>
        <dbReference type="SAM" id="Coils"/>
    </source>
</evidence>
<feature type="binding site" evidence="12">
    <location>
        <position position="323"/>
    </location>
    <ligand>
        <name>Zn(2+)</name>
        <dbReference type="ChEBI" id="CHEBI:29105"/>
    </ligand>
</feature>
<dbReference type="GO" id="GO:0002143">
    <property type="term" value="P:tRNA wobble position uridine thiolation"/>
    <property type="evidence" value="ECO:0007669"/>
    <property type="project" value="InterPro"/>
</dbReference>
<protein>
    <recommendedName>
        <fullName evidence="11">Needs CLA4 to survive protein 3</fullName>
    </recommendedName>
</protein>
<evidence type="ECO:0000256" key="6">
    <source>
        <dbReference type="ARBA" id="ARBA00022741"/>
    </source>
</evidence>
<evidence type="ECO:0000259" key="14">
    <source>
        <dbReference type="PROSITE" id="PS50206"/>
    </source>
</evidence>
<keyword evidence="2 12" id="KW-0963">Cytoplasm</keyword>
<dbReference type="InterPro" id="IPR036873">
    <property type="entry name" value="Rhodanese-like_dom_sf"/>
</dbReference>
<dbReference type="OrthoDB" id="10261062at2759"/>
<evidence type="ECO:0000256" key="5">
    <source>
        <dbReference type="ARBA" id="ARBA00022723"/>
    </source>
</evidence>
<feature type="coiled-coil region" evidence="13">
    <location>
        <begin position="3"/>
        <end position="44"/>
    </location>
</feature>
<dbReference type="GO" id="GO:0005829">
    <property type="term" value="C:cytosol"/>
    <property type="evidence" value="ECO:0007669"/>
    <property type="project" value="UniProtKB-SubCell"/>
</dbReference>
<dbReference type="FunFam" id="3.40.50.720:FF:000033">
    <property type="entry name" value="Adenylyltransferase and sulfurtransferase MOCS3"/>
    <property type="match status" value="1"/>
</dbReference>
<keyword evidence="10 12" id="KW-0511">Multifunctional enzyme</keyword>
<dbReference type="GO" id="GO:0042292">
    <property type="term" value="F:URM1 activating enzyme activity"/>
    <property type="evidence" value="ECO:0007669"/>
    <property type="project" value="TreeGrafter"/>
</dbReference>
<evidence type="ECO:0000256" key="7">
    <source>
        <dbReference type="ARBA" id="ARBA00022786"/>
    </source>
</evidence>
<dbReference type="STRING" id="1348612.A0A397G948"/>
<evidence type="ECO:0000256" key="12">
    <source>
        <dbReference type="HAMAP-Rule" id="MF_03049"/>
    </source>
</evidence>
<dbReference type="Proteomes" id="UP000266861">
    <property type="component" value="Unassembled WGS sequence"/>
</dbReference>
<evidence type="ECO:0000256" key="11">
    <source>
        <dbReference type="ARBA" id="ARBA00075323"/>
    </source>
</evidence>
<dbReference type="PROSITE" id="PS50206">
    <property type="entry name" value="RHODANESE_3"/>
    <property type="match status" value="1"/>
</dbReference>
<gene>
    <name evidence="12" type="primary">UBA4</name>
    <name evidence="15" type="ORF">Glove_578g35</name>
</gene>
<feature type="binding site" evidence="12">
    <location>
        <begin position="205"/>
        <end position="206"/>
    </location>
    <ligand>
        <name>ATP</name>
        <dbReference type="ChEBI" id="CHEBI:30616"/>
    </ligand>
</feature>
<evidence type="ECO:0000256" key="10">
    <source>
        <dbReference type="ARBA" id="ARBA00023268"/>
    </source>
</evidence>
<dbReference type="CDD" id="cd00757">
    <property type="entry name" value="ThiF_MoeB_HesA_family"/>
    <property type="match status" value="1"/>
</dbReference>
<dbReference type="Pfam" id="PF00581">
    <property type="entry name" value="Rhodanese"/>
    <property type="match status" value="1"/>
</dbReference>
<feature type="active site" description="Glycyl thioester intermediate; for adenylyltransferase activity" evidence="12">
    <location>
        <position position="263"/>
    </location>
</feature>
<comment type="cofactor">
    <cofactor evidence="12">
        <name>Zn(2+)</name>
        <dbReference type="ChEBI" id="CHEBI:29105"/>
    </cofactor>
    <text evidence="12">Binds 1 zinc ion per subunit.</text>
</comment>
<dbReference type="SUPFAM" id="SSF69572">
    <property type="entry name" value="Activating enzymes of the ubiquitin-like proteins"/>
    <property type="match status" value="1"/>
</dbReference>
<evidence type="ECO:0000256" key="3">
    <source>
        <dbReference type="ARBA" id="ARBA00022679"/>
    </source>
</evidence>
<proteinExistence type="inferred from homology"/>
<feature type="binding site" evidence="12">
    <location>
        <position position="161"/>
    </location>
    <ligand>
        <name>ATP</name>
        <dbReference type="ChEBI" id="CHEBI:30616"/>
    </ligand>
</feature>
<keyword evidence="5 12" id="KW-0479">Metal-binding</keyword>
<comment type="caution">
    <text evidence="15">The sequence shown here is derived from an EMBL/GenBank/DDBJ whole genome shotgun (WGS) entry which is preliminary data.</text>
</comment>
<dbReference type="GO" id="GO:0004792">
    <property type="term" value="F:thiosulfate-cyanide sulfurtransferase activity"/>
    <property type="evidence" value="ECO:0007669"/>
    <property type="project" value="TreeGrafter"/>
</dbReference>
<name>A0A397G948_9GLOM</name>